<evidence type="ECO:0000259" key="13">
    <source>
        <dbReference type="Pfam" id="PF07244"/>
    </source>
</evidence>
<dbReference type="InterPro" id="IPR035243">
    <property type="entry name" value="TamA_POTRA_Dom_1"/>
</dbReference>
<evidence type="ECO:0000256" key="4">
    <source>
        <dbReference type="ARBA" id="ARBA00022452"/>
    </source>
</evidence>
<dbReference type="STRING" id="1384056.N787_10810"/>
<comment type="subcellular location">
    <subcellularLocation>
        <location evidence="1">Cell outer membrane</location>
    </subcellularLocation>
</comment>
<dbReference type="AlphaFoldDB" id="A0A091B3P7"/>
<dbReference type="Gene3D" id="3.10.20.310">
    <property type="entry name" value="membrane protein fhac"/>
    <property type="match status" value="3"/>
</dbReference>
<evidence type="ECO:0000256" key="3">
    <source>
        <dbReference type="ARBA" id="ARBA00015419"/>
    </source>
</evidence>
<dbReference type="EMBL" id="AVCK01000017">
    <property type="protein sequence ID" value="KFN46346.1"/>
    <property type="molecule type" value="Genomic_DNA"/>
</dbReference>
<comment type="caution">
    <text evidence="15">The sequence shown here is derived from an EMBL/GenBank/DDBJ whole genome shotgun (WGS) entry which is preliminary data.</text>
</comment>
<dbReference type="OrthoDB" id="9769707at2"/>
<evidence type="ECO:0000256" key="8">
    <source>
        <dbReference type="ARBA" id="ARBA00023237"/>
    </source>
</evidence>
<protein>
    <recommendedName>
        <fullName evidence="3">Translocation and assembly module subunit TamA</fullName>
    </recommendedName>
    <alternativeName>
        <fullName evidence="9">Autotransporter assembly factor TamA</fullName>
    </alternativeName>
</protein>
<dbReference type="Pfam" id="PF17243">
    <property type="entry name" value="POTRA_TamA_1"/>
    <property type="match status" value="1"/>
</dbReference>
<dbReference type="GO" id="GO:0009306">
    <property type="term" value="P:protein secretion"/>
    <property type="evidence" value="ECO:0007669"/>
    <property type="project" value="TreeGrafter"/>
</dbReference>
<keyword evidence="7" id="KW-0472">Membrane</keyword>
<accession>A0A091B3P7</accession>
<evidence type="ECO:0000313" key="15">
    <source>
        <dbReference type="EMBL" id="KFN46346.1"/>
    </source>
</evidence>
<dbReference type="GO" id="GO:0009279">
    <property type="term" value="C:cell outer membrane"/>
    <property type="evidence" value="ECO:0007669"/>
    <property type="project" value="UniProtKB-SubCell"/>
</dbReference>
<comment type="subunit">
    <text evidence="10">Interacts with TamB to form the translocation and assembly module (TAM).</text>
</comment>
<dbReference type="Gene3D" id="2.40.160.50">
    <property type="entry name" value="membrane protein fhac: a member of the omp85/tpsb transporter family"/>
    <property type="match status" value="1"/>
</dbReference>
<feature type="chain" id="PRO_5001870791" description="Translocation and assembly module subunit TamA" evidence="11">
    <location>
        <begin position="29"/>
        <end position="596"/>
    </location>
</feature>
<dbReference type="PROSITE" id="PS51257">
    <property type="entry name" value="PROKAR_LIPOPROTEIN"/>
    <property type="match status" value="1"/>
</dbReference>
<evidence type="ECO:0000313" key="16">
    <source>
        <dbReference type="Proteomes" id="UP000029393"/>
    </source>
</evidence>
<feature type="domain" description="TamA POTRA" evidence="14">
    <location>
        <begin position="34"/>
        <end position="113"/>
    </location>
</feature>
<proteinExistence type="inferred from homology"/>
<dbReference type="Proteomes" id="UP000029393">
    <property type="component" value="Unassembled WGS sequence"/>
</dbReference>
<evidence type="ECO:0000256" key="5">
    <source>
        <dbReference type="ARBA" id="ARBA00022692"/>
    </source>
</evidence>
<evidence type="ECO:0000259" key="12">
    <source>
        <dbReference type="Pfam" id="PF01103"/>
    </source>
</evidence>
<keyword evidence="5" id="KW-0812">Transmembrane</keyword>
<feature type="domain" description="POTRA" evidence="13">
    <location>
        <begin position="205"/>
        <end position="271"/>
    </location>
</feature>
<dbReference type="PANTHER" id="PTHR12815">
    <property type="entry name" value="SORTING AND ASSEMBLY MACHINERY SAMM50 PROTEIN FAMILY MEMBER"/>
    <property type="match status" value="1"/>
</dbReference>
<evidence type="ECO:0000256" key="10">
    <source>
        <dbReference type="ARBA" id="ARBA00093548"/>
    </source>
</evidence>
<evidence type="ECO:0000259" key="14">
    <source>
        <dbReference type="Pfam" id="PF17243"/>
    </source>
</evidence>
<organism evidence="15 16">
    <name type="scientific">Arenimonas metalli CF5-1</name>
    <dbReference type="NCBI Taxonomy" id="1384056"/>
    <lineage>
        <taxon>Bacteria</taxon>
        <taxon>Pseudomonadati</taxon>
        <taxon>Pseudomonadota</taxon>
        <taxon>Gammaproteobacteria</taxon>
        <taxon>Lysobacterales</taxon>
        <taxon>Lysobacteraceae</taxon>
        <taxon>Arenimonas</taxon>
    </lineage>
</organism>
<gene>
    <name evidence="15" type="ORF">N787_10810</name>
</gene>
<feature type="signal peptide" evidence="11">
    <location>
        <begin position="1"/>
        <end position="28"/>
    </location>
</feature>
<dbReference type="RefSeq" id="WP_052575239.1">
    <property type="nucleotide sequence ID" value="NZ_AVCK01000017.1"/>
</dbReference>
<evidence type="ECO:0000256" key="1">
    <source>
        <dbReference type="ARBA" id="ARBA00004442"/>
    </source>
</evidence>
<keyword evidence="4" id="KW-1134">Transmembrane beta strand</keyword>
<dbReference type="InterPro" id="IPR039910">
    <property type="entry name" value="D15-like"/>
</dbReference>
<dbReference type="PATRIC" id="fig|1384056.3.peg.1382"/>
<evidence type="ECO:0000256" key="11">
    <source>
        <dbReference type="SAM" id="SignalP"/>
    </source>
</evidence>
<dbReference type="PANTHER" id="PTHR12815:SF47">
    <property type="entry name" value="TRANSLOCATION AND ASSEMBLY MODULE SUBUNIT TAMA"/>
    <property type="match status" value="1"/>
</dbReference>
<keyword evidence="6 11" id="KW-0732">Signal</keyword>
<evidence type="ECO:0000256" key="7">
    <source>
        <dbReference type="ARBA" id="ARBA00023136"/>
    </source>
</evidence>
<keyword evidence="16" id="KW-1185">Reference proteome</keyword>
<dbReference type="eggNOG" id="COG0729">
    <property type="taxonomic scope" value="Bacteria"/>
</dbReference>
<dbReference type="Pfam" id="PF01103">
    <property type="entry name" value="Omp85"/>
    <property type="match status" value="1"/>
</dbReference>
<dbReference type="GO" id="GO:0097347">
    <property type="term" value="C:TAM protein secretion complex"/>
    <property type="evidence" value="ECO:0007669"/>
    <property type="project" value="TreeGrafter"/>
</dbReference>
<evidence type="ECO:0000256" key="6">
    <source>
        <dbReference type="ARBA" id="ARBA00022729"/>
    </source>
</evidence>
<name>A0A091B3P7_9GAMM</name>
<dbReference type="InterPro" id="IPR010827">
    <property type="entry name" value="BamA/TamA_POTRA"/>
</dbReference>
<feature type="domain" description="Bacterial surface antigen (D15)" evidence="12">
    <location>
        <begin position="308"/>
        <end position="593"/>
    </location>
</feature>
<evidence type="ECO:0000256" key="9">
    <source>
        <dbReference type="ARBA" id="ARBA00033063"/>
    </source>
</evidence>
<reference evidence="15 16" key="1">
    <citation type="submission" date="2013-09" db="EMBL/GenBank/DDBJ databases">
        <title>Genome sequencing of Arenimonas metalli.</title>
        <authorList>
            <person name="Chen F."/>
            <person name="Wang G."/>
        </authorList>
    </citation>
    <scope>NUCLEOTIDE SEQUENCE [LARGE SCALE GENOMIC DNA]</scope>
    <source>
        <strain evidence="15 16">CF5-1</strain>
    </source>
</reference>
<evidence type="ECO:0000256" key="2">
    <source>
        <dbReference type="ARBA" id="ARBA00010248"/>
    </source>
</evidence>
<keyword evidence="8" id="KW-0998">Cell outer membrane</keyword>
<dbReference type="InterPro" id="IPR000184">
    <property type="entry name" value="Bac_surfAg_D15"/>
</dbReference>
<comment type="similarity">
    <text evidence="2">Belongs to the TamA family.</text>
</comment>
<sequence length="596" mass="66506">MPNARRLPPLLPPALLACALLLPAPGSALELRAVEVRGLDDEDMRDNVDDTLSIQRLNPNRRKALTESRLSYLLRQVPRETREALEPFGHYDPKVVTELVREGEVVTVIVQVDAGEPVRVRGRDLRIDGPAGEDPAITRRLQRLRPREGQPFDHGVYEAGKAQIDAGLAARGYFDAVLETHRVEVSRAQRSADITLAWRSGERHRFGEARFEGHPFRPGLLENLVPWEPGDPYQQSELLALQTSLAELDYFSAIDIQPEPAEGDDLTVPVEVSLAPAKRSIYSAGLRFGTDTGAGVTAGLERRWVNNRGHKLRSQVSLAERRNDLTVQYRIPAFAWLDGWYTVAASVREEPFDFIDSELIELVGSRSGRIGNWELVAGLNYRRERFDDSVTGENRSYSSLVYPSLWAKWGDRDNALYPRSAQSLELELRAGSTALGSDIDFLQLRAEGRMVRSFGRRNRVLLRAEAGTTVSDDFPDFPPSLRFYAGGDRSVRGYGYQEIGQFFEAADGQRLVFGGKHLMVVSAEVERMFNRTWGAAVFVDAGDAFDDFNAYDWEIGAGVGLRWRSPVGPVRLDVAHGFGDAAQQSVRLHLNIGPDL</sequence>
<dbReference type="Pfam" id="PF07244">
    <property type="entry name" value="POTRA"/>
    <property type="match status" value="1"/>
</dbReference>